<dbReference type="AlphaFoldDB" id="A0A0A1WRM6"/>
<keyword evidence="1" id="KW-1133">Transmembrane helix</keyword>
<gene>
    <name evidence="2" type="primary">dnaG</name>
    <name evidence="2" type="ORF">g.36594</name>
</gene>
<feature type="transmembrane region" description="Helical" evidence="1">
    <location>
        <begin position="87"/>
        <end position="106"/>
    </location>
</feature>
<evidence type="ECO:0000313" key="2">
    <source>
        <dbReference type="EMBL" id="JAD01276.1"/>
    </source>
</evidence>
<proteinExistence type="predicted"/>
<feature type="transmembrane region" description="Helical" evidence="1">
    <location>
        <begin position="144"/>
        <end position="163"/>
    </location>
</feature>
<dbReference type="EMBL" id="GBXI01013016">
    <property type="protein sequence ID" value="JAD01276.1"/>
    <property type="molecule type" value="Transcribed_RNA"/>
</dbReference>
<feature type="transmembrane region" description="Helical" evidence="1">
    <location>
        <begin position="48"/>
        <end position="75"/>
    </location>
</feature>
<protein>
    <submittedName>
        <fullName evidence="2">DNA primase</fullName>
    </submittedName>
</protein>
<keyword evidence="1" id="KW-0812">Transmembrane</keyword>
<name>A0A0A1WRM6_ZEUCU</name>
<organism evidence="2">
    <name type="scientific">Zeugodacus cucurbitae</name>
    <name type="common">Melon fruit fly</name>
    <name type="synonym">Bactrocera cucurbitae</name>
    <dbReference type="NCBI Taxonomy" id="28588"/>
    <lineage>
        <taxon>Eukaryota</taxon>
        <taxon>Metazoa</taxon>
        <taxon>Ecdysozoa</taxon>
        <taxon>Arthropoda</taxon>
        <taxon>Hexapoda</taxon>
        <taxon>Insecta</taxon>
        <taxon>Pterygota</taxon>
        <taxon>Neoptera</taxon>
        <taxon>Endopterygota</taxon>
        <taxon>Diptera</taxon>
        <taxon>Brachycera</taxon>
        <taxon>Muscomorpha</taxon>
        <taxon>Tephritoidea</taxon>
        <taxon>Tephritidae</taxon>
        <taxon>Zeugodacus</taxon>
        <taxon>Zeugodacus</taxon>
    </lineage>
</organism>
<reference evidence="2" key="1">
    <citation type="submission" date="2014-11" db="EMBL/GenBank/DDBJ databases">
        <authorList>
            <person name="Geib S."/>
        </authorList>
    </citation>
    <scope>NUCLEOTIDE SEQUENCE</scope>
</reference>
<evidence type="ECO:0000256" key="1">
    <source>
        <dbReference type="SAM" id="Phobius"/>
    </source>
</evidence>
<reference evidence="2" key="2">
    <citation type="journal article" date="2015" name="Gigascience">
        <title>Reconstructing a comprehensive transcriptome assembly of a white-pupal translocated strain of the pest fruit fly Bactrocera cucurbitae.</title>
        <authorList>
            <person name="Sim S.B."/>
            <person name="Calla B."/>
            <person name="Hall B."/>
            <person name="DeRego T."/>
            <person name="Geib S.M."/>
        </authorList>
    </citation>
    <scope>NUCLEOTIDE SEQUENCE</scope>
</reference>
<accession>A0A0A1WRM6</accession>
<feature type="transmembrane region" description="Helical" evidence="1">
    <location>
        <begin position="6"/>
        <end position="27"/>
    </location>
</feature>
<sequence>MDKWFIAFSVFYYRILRYLNITYFIYNKSTNRLEQRNRNPRKRRLLRRALLSIICLYSFCLASIPFVFLVYLSIFAVKWTVFQYTTIAYNVHVCFTIIANISIIIYQVQRRSTSRVLVKLCNKLFEIHEMLTTLTGQRINNVELYIKGLLALKLILIIWFVIMTACNYRLLLNDLFGFPIFELAYMAHYMWLLNVQKTYELLNDFVRRQVEELPPITECTTKCRVRTEPLLRALALNAQTKELLLDFLQRFNWFAKLALLGQLELVKLGNNLLTCAVTACNNCEVTLPKAALHLLNALLLAILNDTLHTEETNFYEMLTIIVTKLSKRDTVCNNCKELLSLVS</sequence>
<keyword evidence="1" id="KW-0472">Membrane</keyword>